<feature type="transmembrane region" description="Helical" evidence="1">
    <location>
        <begin position="185"/>
        <end position="210"/>
    </location>
</feature>
<dbReference type="RefSeq" id="WP_003082031.1">
    <property type="nucleotide sequence ID" value="NZ_AEUW02000001.1"/>
</dbReference>
<dbReference type="OrthoDB" id="9784844at2"/>
<evidence type="ECO:0000256" key="1">
    <source>
        <dbReference type="SAM" id="Phobius"/>
    </source>
</evidence>
<dbReference type="PANTHER" id="PTHR40076">
    <property type="entry name" value="MEMBRANE PROTEIN-RELATED"/>
    <property type="match status" value="1"/>
</dbReference>
<evidence type="ECO:0000313" key="2">
    <source>
        <dbReference type="EMBL" id="EHJ53165.1"/>
    </source>
</evidence>
<name>G5JWQ0_9STRE</name>
<sequence length="228" mass="26119">MLKTRAELKTEAKARLKGNWAYAVGLSALPYLTMLAIGLACAIVCSVLAASLFMSLTPLVASLIFVPPLIIIYLALLVMMFTVEMGISLGFLDFFRGSKPTYTSASTYILRKNRFWKFFWTNIIMAIFLYLWTILFIVPGIIKGYGYVMTNYILKDKLERGEEVTVTQAITESRRLMQGHKWEYFVLQLSFLGWMILALLTFNIGFLWLVPYMQTTNSAFYQNLRDNS</sequence>
<evidence type="ECO:0000313" key="3">
    <source>
        <dbReference type="Proteomes" id="UP000003573"/>
    </source>
</evidence>
<keyword evidence="3" id="KW-1185">Reference proteome</keyword>
<keyword evidence="1" id="KW-0812">Transmembrane</keyword>
<keyword evidence="1" id="KW-0472">Membrane</keyword>
<dbReference type="InterPro" id="IPR010380">
    <property type="entry name" value="DUF975"/>
</dbReference>
<feature type="transmembrane region" description="Helical" evidence="1">
    <location>
        <begin position="70"/>
        <end position="95"/>
    </location>
</feature>
<organism evidence="2 3">
    <name type="scientific">Streptococcus macacae NCTC 11558</name>
    <dbReference type="NCBI Taxonomy" id="764298"/>
    <lineage>
        <taxon>Bacteria</taxon>
        <taxon>Bacillati</taxon>
        <taxon>Bacillota</taxon>
        <taxon>Bacilli</taxon>
        <taxon>Lactobacillales</taxon>
        <taxon>Streptococcaceae</taxon>
        <taxon>Streptococcus</taxon>
    </lineage>
</organism>
<dbReference type="Proteomes" id="UP000003573">
    <property type="component" value="Unassembled WGS sequence"/>
</dbReference>
<feature type="transmembrane region" description="Helical" evidence="1">
    <location>
        <begin position="20"/>
        <end position="50"/>
    </location>
</feature>
<dbReference type="AlphaFoldDB" id="G5JWQ0"/>
<feature type="transmembrane region" description="Helical" evidence="1">
    <location>
        <begin position="115"/>
        <end position="142"/>
    </location>
</feature>
<reference evidence="2 3" key="1">
    <citation type="journal article" date="2014" name="Int. J. Syst. Evol. Microbiol.">
        <title>Phylogenomics and the dynamic genome evolution of the genus Streptococcus.</title>
        <authorList>
            <consortium name="The Broad Institute Genome Sequencing Platform"/>
            <person name="Richards V.P."/>
            <person name="Palmer S.R."/>
            <person name="Pavinski Bitar P.D."/>
            <person name="Qin X."/>
            <person name="Weinstock G.M."/>
            <person name="Highlander S.K."/>
            <person name="Town C.D."/>
            <person name="Burne R.A."/>
            <person name="Stanhope M.J."/>
        </authorList>
    </citation>
    <scope>NUCLEOTIDE SEQUENCE [LARGE SCALE GENOMIC DNA]</scope>
    <source>
        <strain evidence="2 3">NCTC 11558</strain>
    </source>
</reference>
<dbReference type="PANTHER" id="PTHR40076:SF1">
    <property type="entry name" value="MEMBRANE PROTEIN"/>
    <property type="match status" value="1"/>
</dbReference>
<protein>
    <recommendedName>
        <fullName evidence="4">PF06161 family protein</fullName>
    </recommendedName>
</protein>
<dbReference type="Pfam" id="PF06161">
    <property type="entry name" value="DUF975"/>
    <property type="match status" value="1"/>
</dbReference>
<comment type="caution">
    <text evidence="2">The sequence shown here is derived from an EMBL/GenBank/DDBJ whole genome shotgun (WGS) entry which is preliminary data.</text>
</comment>
<dbReference type="eggNOG" id="COG5523">
    <property type="taxonomic scope" value="Bacteria"/>
</dbReference>
<gene>
    <name evidence="2" type="ORF">STRMA_1186</name>
</gene>
<dbReference type="EMBL" id="AEUW02000001">
    <property type="protein sequence ID" value="EHJ53165.1"/>
    <property type="molecule type" value="Genomic_DNA"/>
</dbReference>
<proteinExistence type="predicted"/>
<keyword evidence="1" id="KW-1133">Transmembrane helix</keyword>
<accession>G5JWQ0</accession>
<evidence type="ECO:0008006" key="4">
    <source>
        <dbReference type="Google" id="ProtNLM"/>
    </source>
</evidence>